<evidence type="ECO:0000313" key="1">
    <source>
        <dbReference type="EMBL" id="KPV49116.1"/>
    </source>
</evidence>
<proteinExistence type="predicted"/>
<dbReference type="AlphaFoldDB" id="A0A0P9CSW4"/>
<keyword evidence="2" id="KW-1185">Reference proteome</keyword>
<organism evidence="1 2">
    <name type="scientific">Kouleothrix aurantiaca</name>
    <dbReference type="NCBI Taxonomy" id="186479"/>
    <lineage>
        <taxon>Bacteria</taxon>
        <taxon>Bacillati</taxon>
        <taxon>Chloroflexota</taxon>
        <taxon>Chloroflexia</taxon>
        <taxon>Chloroflexales</taxon>
        <taxon>Roseiflexineae</taxon>
        <taxon>Roseiflexaceae</taxon>
        <taxon>Kouleothrix</taxon>
    </lineage>
</organism>
<protein>
    <submittedName>
        <fullName evidence="1">Uncharacterized protein</fullName>
    </submittedName>
</protein>
<dbReference type="SUPFAM" id="SSF55961">
    <property type="entry name" value="Bet v1-like"/>
    <property type="match status" value="1"/>
</dbReference>
<evidence type="ECO:0000313" key="2">
    <source>
        <dbReference type="Proteomes" id="UP000050509"/>
    </source>
</evidence>
<dbReference type="EMBL" id="LJCR01002187">
    <property type="protein sequence ID" value="KPV49116.1"/>
    <property type="molecule type" value="Genomic_DNA"/>
</dbReference>
<dbReference type="Proteomes" id="UP000050509">
    <property type="component" value="Unassembled WGS sequence"/>
</dbReference>
<accession>A0A0P9CSW4</accession>
<comment type="caution">
    <text evidence="1">The sequence shown here is derived from an EMBL/GenBank/DDBJ whole genome shotgun (WGS) entry which is preliminary data.</text>
</comment>
<feature type="non-terminal residue" evidence="1">
    <location>
        <position position="260"/>
    </location>
</feature>
<gene>
    <name evidence="1" type="ORF">SE17_34430</name>
</gene>
<sequence>MLTHLRRTGEINAPYAEVQATLARPELWPRLIPNADQLGAHWLCGGELFAVEHSVASAQHSWQARSADGATTFTIVLSLRDALITTHATVDIALQQPFRAARWLGRAAQREFLAEIVRYAQGALERLLAPPPAADLAARYPRTVAAFEAMGACEHLDRIAHLDAVWAGIRAGTPPPANESIYTLTHAPLPAPQYDLIYAGGGLGLLHAAVMAQRGHRVLLFDRGEVGCAHREWNISRAELDALVATGFCTWDELQPVIMA</sequence>
<dbReference type="PANTHER" id="PTHR32098">
    <property type="entry name" value="LYCOPENE BETA/EPSILON CYCLASE PROTEIN"/>
    <property type="match status" value="1"/>
</dbReference>
<dbReference type="PANTHER" id="PTHR32098:SF5">
    <property type="entry name" value="LYCOPENE BETA_EPSILON CYCLASE PROTEIN"/>
    <property type="match status" value="1"/>
</dbReference>
<reference evidence="1 2" key="1">
    <citation type="submission" date="2015-09" db="EMBL/GenBank/DDBJ databases">
        <title>Draft genome sequence of Kouleothrix aurantiaca JCM 19913.</title>
        <authorList>
            <person name="Hemp J."/>
        </authorList>
    </citation>
    <scope>NUCLEOTIDE SEQUENCE [LARGE SCALE GENOMIC DNA]</scope>
    <source>
        <strain evidence="1 2">COM-B</strain>
    </source>
</reference>
<name>A0A0P9CSW4_9CHLR</name>